<feature type="non-terminal residue" evidence="6">
    <location>
        <position position="360"/>
    </location>
</feature>
<dbReference type="PROSITE" id="PS51910">
    <property type="entry name" value="GH18_2"/>
    <property type="match status" value="1"/>
</dbReference>
<dbReference type="Pfam" id="PF00704">
    <property type="entry name" value="Glyco_hydro_18"/>
    <property type="match status" value="1"/>
</dbReference>
<dbReference type="InterPro" id="IPR051887">
    <property type="entry name" value="GH18_Domain-Containing"/>
</dbReference>
<dbReference type="PROSITE" id="PS01095">
    <property type="entry name" value="GH18_1"/>
    <property type="match status" value="1"/>
</dbReference>
<protein>
    <submittedName>
        <fullName evidence="6">Glycoside hydrolase family 18 protein</fullName>
    </submittedName>
</protein>
<evidence type="ECO:0000313" key="7">
    <source>
        <dbReference type="Proteomes" id="UP000285655"/>
    </source>
</evidence>
<dbReference type="GO" id="GO:0008061">
    <property type="term" value="F:chitin binding"/>
    <property type="evidence" value="ECO:0007669"/>
    <property type="project" value="InterPro"/>
</dbReference>
<keyword evidence="1 3" id="KW-0378">Hydrolase</keyword>
<reference evidence="6 7" key="1">
    <citation type="journal article" date="2017" name="ISME J.">
        <title>Energy and carbon metabolisms in a deep terrestrial subsurface fluid microbial community.</title>
        <authorList>
            <person name="Momper L."/>
            <person name="Jungbluth S.P."/>
            <person name="Lee M.D."/>
            <person name="Amend J.P."/>
        </authorList>
    </citation>
    <scope>NUCLEOTIDE SEQUENCE [LARGE SCALE GENOMIC DNA]</scope>
    <source>
        <strain evidence="6">SURF_29</strain>
    </source>
</reference>
<evidence type="ECO:0000256" key="3">
    <source>
        <dbReference type="RuleBase" id="RU000489"/>
    </source>
</evidence>
<dbReference type="InterPro" id="IPR017853">
    <property type="entry name" value="GH"/>
</dbReference>
<dbReference type="InterPro" id="IPR001579">
    <property type="entry name" value="Glyco_hydro_18_chit_AS"/>
</dbReference>
<dbReference type="EMBL" id="QZJW01000001">
    <property type="protein sequence ID" value="RJO62343.1"/>
    <property type="molecule type" value="Genomic_DNA"/>
</dbReference>
<proteinExistence type="inferred from homology"/>
<dbReference type="SUPFAM" id="SSF51445">
    <property type="entry name" value="(Trans)glycosidases"/>
    <property type="match status" value="1"/>
</dbReference>
<keyword evidence="2 3" id="KW-0326">Glycosidase</keyword>
<organism evidence="6 7">
    <name type="scientific">candidate division WS5 bacterium</name>
    <dbReference type="NCBI Taxonomy" id="2093353"/>
    <lineage>
        <taxon>Bacteria</taxon>
        <taxon>candidate division WS5</taxon>
    </lineage>
</organism>
<dbReference type="AlphaFoldDB" id="A0A419DGU5"/>
<evidence type="ECO:0000256" key="2">
    <source>
        <dbReference type="ARBA" id="ARBA00023295"/>
    </source>
</evidence>
<dbReference type="SMART" id="SM00636">
    <property type="entry name" value="Glyco_18"/>
    <property type="match status" value="1"/>
</dbReference>
<dbReference type="Gene3D" id="3.20.20.80">
    <property type="entry name" value="Glycosidases"/>
    <property type="match status" value="1"/>
</dbReference>
<evidence type="ECO:0000256" key="4">
    <source>
        <dbReference type="RuleBase" id="RU004453"/>
    </source>
</evidence>
<dbReference type="Proteomes" id="UP000285655">
    <property type="component" value="Unassembled WGS sequence"/>
</dbReference>
<comment type="caution">
    <text evidence="6">The sequence shown here is derived from an EMBL/GenBank/DDBJ whole genome shotgun (WGS) entry which is preliminary data.</text>
</comment>
<dbReference type="GO" id="GO:0004553">
    <property type="term" value="F:hydrolase activity, hydrolyzing O-glycosyl compounds"/>
    <property type="evidence" value="ECO:0007669"/>
    <property type="project" value="InterPro"/>
</dbReference>
<name>A0A419DGU5_9BACT</name>
<evidence type="ECO:0000256" key="1">
    <source>
        <dbReference type="ARBA" id="ARBA00022801"/>
    </source>
</evidence>
<evidence type="ECO:0000313" key="6">
    <source>
        <dbReference type="EMBL" id="RJO62343.1"/>
    </source>
</evidence>
<dbReference type="GO" id="GO:0009313">
    <property type="term" value="P:oligosaccharide catabolic process"/>
    <property type="evidence" value="ECO:0007669"/>
    <property type="project" value="TreeGrafter"/>
</dbReference>
<dbReference type="PANTHER" id="PTHR46290">
    <property type="entry name" value="DI-N-ACETYLCHITOBIASE"/>
    <property type="match status" value="1"/>
</dbReference>
<comment type="similarity">
    <text evidence="4">Belongs to the glycosyl hydrolase 18 family.</text>
</comment>
<dbReference type="InterPro" id="IPR001223">
    <property type="entry name" value="Glyco_hydro18_cat"/>
</dbReference>
<dbReference type="InterPro" id="IPR011583">
    <property type="entry name" value="Chitinase_II/V-like_cat"/>
</dbReference>
<sequence length="360" mass="40250">MNKLLPKLELLSSRVQTTFRKVFSRFPLIRIKEELFASQNHLFLVVIGLLTSMVILSLLQEVSLAKHSPLLPSSTTYNLQPLEKKNVVAKEVFGFAPYWTFEKLDNTDFDTLTTLAYFGVPVNSNGNLDRSDYGYQVFKSKQATRLFQKAHSNGTRVVLTLTQMNNGPILAILDDPQAQERLIEQAVAEVQGRGIDGINVDFEYDGNPGSVYRSRFTGLVADLTKEMHRQNPNSKVTVSVYAASARDPKLYDVGELAKVSDGVFMMAYDFAVAGSDTAMPTSPLYGHKEGQYWYDVSTAVDDFLKVMPAEKLILGVPWYGYNYVVNQPGIKANTLPFWYGQPVTQTYEVAQKNINGDLPG</sequence>
<accession>A0A419DGU5</accession>
<evidence type="ECO:0000259" key="5">
    <source>
        <dbReference type="PROSITE" id="PS51910"/>
    </source>
</evidence>
<dbReference type="PANTHER" id="PTHR46290:SF1">
    <property type="entry name" value="DI-N-ACETYLCHITOBIASE"/>
    <property type="match status" value="1"/>
</dbReference>
<gene>
    <name evidence="6" type="ORF">C4544_00005</name>
</gene>
<feature type="domain" description="GH18" evidence="5">
    <location>
        <begin position="90"/>
        <end position="360"/>
    </location>
</feature>